<dbReference type="STRING" id="703135.A0A2A9NWX6"/>
<keyword evidence="4 9" id="KW-0489">Methyltransferase</keyword>
<dbReference type="AlphaFoldDB" id="A0A2A9NWX6"/>
<name>A0A2A9NWX6_9AGAR</name>
<evidence type="ECO:0000256" key="10">
    <source>
        <dbReference type="SAM" id="MobiDB-lite"/>
    </source>
</evidence>
<comment type="function">
    <text evidence="9">S-adenosyl-L-methionine-dependent methyltransferase that specifically methylates the N(1) position of adenine in helix 25.1 in 25S rRNA. Required both for ribosomal 40S and 60S subunits biogenesis. Required for efficient pre-rRNA cleavage at site A2.</text>
</comment>
<feature type="compositionally biased region" description="Basic and acidic residues" evidence="10">
    <location>
        <begin position="29"/>
        <end position="46"/>
    </location>
</feature>
<evidence type="ECO:0000256" key="6">
    <source>
        <dbReference type="ARBA" id="ARBA00022691"/>
    </source>
</evidence>
<evidence type="ECO:0000313" key="11">
    <source>
        <dbReference type="EMBL" id="PFH52857.1"/>
    </source>
</evidence>
<dbReference type="InterPro" id="IPR029063">
    <property type="entry name" value="SAM-dependent_MTases_sf"/>
</dbReference>
<gene>
    <name evidence="11" type="ORF">AMATHDRAFT_139028</name>
</gene>
<dbReference type="GO" id="GO:0005730">
    <property type="term" value="C:nucleolus"/>
    <property type="evidence" value="ECO:0007669"/>
    <property type="project" value="UniProtKB-SubCell"/>
</dbReference>
<comment type="similarity">
    <text evidence="2 9">Belongs to the methyltransferase superfamily. RRP8 family.</text>
</comment>
<evidence type="ECO:0000313" key="12">
    <source>
        <dbReference type="Proteomes" id="UP000242287"/>
    </source>
</evidence>
<dbReference type="SUPFAM" id="SSF53335">
    <property type="entry name" value="S-adenosyl-L-methionine-dependent methyltransferases"/>
    <property type="match status" value="1"/>
</dbReference>
<dbReference type="CDD" id="cd02440">
    <property type="entry name" value="AdoMet_MTases"/>
    <property type="match status" value="1"/>
</dbReference>
<dbReference type="EC" id="2.1.1.-" evidence="9"/>
<dbReference type="GO" id="GO:0042273">
    <property type="term" value="P:ribosomal large subunit biogenesis"/>
    <property type="evidence" value="ECO:0007669"/>
    <property type="project" value="TreeGrafter"/>
</dbReference>
<dbReference type="PANTHER" id="PTHR12787:SF0">
    <property type="entry name" value="RIBOSOMAL RNA-PROCESSING PROTEIN 8"/>
    <property type="match status" value="1"/>
</dbReference>
<organism evidence="11 12">
    <name type="scientific">Amanita thiersii Skay4041</name>
    <dbReference type="NCBI Taxonomy" id="703135"/>
    <lineage>
        <taxon>Eukaryota</taxon>
        <taxon>Fungi</taxon>
        <taxon>Dikarya</taxon>
        <taxon>Basidiomycota</taxon>
        <taxon>Agaricomycotina</taxon>
        <taxon>Agaricomycetes</taxon>
        <taxon>Agaricomycetidae</taxon>
        <taxon>Agaricales</taxon>
        <taxon>Pluteineae</taxon>
        <taxon>Amanitaceae</taxon>
        <taxon>Amanita</taxon>
    </lineage>
</organism>
<sequence length="388" mass="43642">MSLFDVPGWSIGAEPVAESSSLSKKRKRSIDDTDKTTVSDNLEKLVKRLKGTKSQNSISGLGGESKKDKKKRLKEEKREREKEEKKKSISLPKQLRPFADEQVPRKSESLSNDYSVHKHTAKRNSAQRMSVLGRSPAKERIDHDGLTVLQQGMKHSLDGARFRLINETLYKSSSDEACKMIREDPHIFEEYHTGFRRQVQSWPTNPIEHYTTILSRYPSKTVIADLGCGDAALAKGLNPLGLNVLSYDFVSDGAFIVEADICSQLPLPGSEGEEGKKSDGDGHIVDVVVCALSLMGTNWPGCLREAWRVLKPSGELFIAEVASRFTNVEQFQSLVGLLGFKLSSKDDSNTHFTLFVFRKVPRQKLSEKEWKKILSQGRILKACEYKRR</sequence>
<evidence type="ECO:0000256" key="5">
    <source>
        <dbReference type="ARBA" id="ARBA00022679"/>
    </source>
</evidence>
<dbReference type="InterPro" id="IPR042036">
    <property type="entry name" value="RRP8_N"/>
</dbReference>
<dbReference type="Gene3D" id="1.10.10.2150">
    <property type="entry name" value="Ribosomal RNA-processing protein 8, N-terminal domain"/>
    <property type="match status" value="1"/>
</dbReference>
<comment type="subcellular location">
    <subcellularLocation>
        <location evidence="1 9">Nucleus</location>
        <location evidence="1 9">Nucleolus</location>
    </subcellularLocation>
</comment>
<dbReference type="PANTHER" id="PTHR12787">
    <property type="entry name" value="RIBOSOMAL RNA-PROCESSING PROTEIN 8"/>
    <property type="match status" value="1"/>
</dbReference>
<proteinExistence type="inferred from homology"/>
<protein>
    <recommendedName>
        <fullName evidence="8 9">Ribosomal RNA-processing protein 8</fullName>
        <ecNumber evidence="9">2.1.1.-</ecNumber>
    </recommendedName>
</protein>
<keyword evidence="7 9" id="KW-0539">Nucleus</keyword>
<reference evidence="11 12" key="1">
    <citation type="submission" date="2014-02" db="EMBL/GenBank/DDBJ databases">
        <title>Transposable element dynamics among asymbiotic and ectomycorrhizal Amanita fungi.</title>
        <authorList>
            <consortium name="DOE Joint Genome Institute"/>
            <person name="Hess J."/>
            <person name="Skrede I."/>
            <person name="Wolfe B."/>
            <person name="LaButti K."/>
            <person name="Ohm R.A."/>
            <person name="Grigoriev I.V."/>
            <person name="Pringle A."/>
        </authorList>
    </citation>
    <scope>NUCLEOTIDE SEQUENCE [LARGE SCALE GENOMIC DNA]</scope>
    <source>
        <strain evidence="11 12">SKay4041</strain>
    </source>
</reference>
<evidence type="ECO:0000256" key="8">
    <source>
        <dbReference type="ARBA" id="ARBA00076672"/>
    </source>
</evidence>
<evidence type="ECO:0000256" key="7">
    <source>
        <dbReference type="ARBA" id="ARBA00023242"/>
    </source>
</evidence>
<dbReference type="EMBL" id="KZ301977">
    <property type="protein sequence ID" value="PFH52857.1"/>
    <property type="molecule type" value="Genomic_DNA"/>
</dbReference>
<feature type="compositionally biased region" description="Basic and acidic residues" evidence="10">
    <location>
        <begin position="73"/>
        <end position="87"/>
    </location>
</feature>
<dbReference type="Pfam" id="PF05148">
    <property type="entry name" value="Methyltransf_8"/>
    <property type="match status" value="1"/>
</dbReference>
<feature type="region of interest" description="Disordered" evidence="10">
    <location>
        <begin position="1"/>
        <end position="129"/>
    </location>
</feature>
<dbReference type="OrthoDB" id="10258825at2759"/>
<dbReference type="Proteomes" id="UP000242287">
    <property type="component" value="Unassembled WGS sequence"/>
</dbReference>
<evidence type="ECO:0000256" key="2">
    <source>
        <dbReference type="ARBA" id="ARBA00006301"/>
    </source>
</evidence>
<evidence type="ECO:0000256" key="3">
    <source>
        <dbReference type="ARBA" id="ARBA00022552"/>
    </source>
</evidence>
<keyword evidence="6 9" id="KW-0949">S-adenosyl-L-methionine</keyword>
<feature type="compositionally biased region" description="Basic and acidic residues" evidence="10">
    <location>
        <begin position="98"/>
        <end position="108"/>
    </location>
</feature>
<dbReference type="InterPro" id="IPR007823">
    <property type="entry name" value="RRP8"/>
</dbReference>
<evidence type="ECO:0000256" key="9">
    <source>
        <dbReference type="RuleBase" id="RU365074"/>
    </source>
</evidence>
<evidence type="ECO:0000256" key="4">
    <source>
        <dbReference type="ARBA" id="ARBA00022603"/>
    </source>
</evidence>
<dbReference type="Gene3D" id="3.40.50.150">
    <property type="entry name" value="Vaccinia Virus protein VP39"/>
    <property type="match status" value="1"/>
</dbReference>
<keyword evidence="3 9" id="KW-0698">rRNA processing</keyword>
<accession>A0A2A9NWX6</accession>
<dbReference type="GO" id="GO:0016433">
    <property type="term" value="F:rRNA (adenine) methyltransferase activity"/>
    <property type="evidence" value="ECO:0007669"/>
    <property type="project" value="TreeGrafter"/>
</dbReference>
<dbReference type="FunFam" id="1.10.10.2150:FF:000001">
    <property type="entry name" value="Ribosomal RNA-processing protein 8"/>
    <property type="match status" value="1"/>
</dbReference>
<keyword evidence="12" id="KW-1185">Reference proteome</keyword>
<evidence type="ECO:0000256" key="1">
    <source>
        <dbReference type="ARBA" id="ARBA00004604"/>
    </source>
</evidence>
<keyword evidence="5 9" id="KW-0808">Transferase</keyword>